<dbReference type="PANTHER" id="PTHR46954">
    <property type="entry name" value="C2H2-TYPE DOMAIN-CONTAINING PROTEIN"/>
    <property type="match status" value="1"/>
</dbReference>
<sequence length="116" mass="13127">MIPLGITAIGKTFHAVQNLKEPIMLPDHDFPIAIHYKLILSIYMLMNPKNNNNTLYNRQLAIFIHSQYHGGTSSASHIEDLKSLTQNNLLNKILKLENTIKPIWILLVDGGLDENP</sequence>
<dbReference type="PANTHER" id="PTHR46954:SF1">
    <property type="entry name" value="C2H2-TYPE DOMAIN-CONTAINING PROTEIN"/>
    <property type="match status" value="1"/>
</dbReference>
<comment type="caution">
    <text evidence="1">The sequence shown here is derived from an EMBL/GenBank/DDBJ whole genome shotgun (WGS) entry which is preliminary data.</text>
</comment>
<reference evidence="1" key="1">
    <citation type="submission" date="2021-06" db="EMBL/GenBank/DDBJ databases">
        <authorList>
            <person name="Kallberg Y."/>
            <person name="Tangrot J."/>
            <person name="Rosling A."/>
        </authorList>
    </citation>
    <scope>NUCLEOTIDE SEQUENCE</scope>
    <source>
        <strain evidence="1">FL966</strain>
    </source>
</reference>
<gene>
    <name evidence="1" type="ORF">CPELLU_LOCUS15024</name>
</gene>
<dbReference type="AlphaFoldDB" id="A0A9N9NR83"/>
<organism evidence="1 2">
    <name type="scientific">Cetraspora pellucida</name>
    <dbReference type="NCBI Taxonomy" id="1433469"/>
    <lineage>
        <taxon>Eukaryota</taxon>
        <taxon>Fungi</taxon>
        <taxon>Fungi incertae sedis</taxon>
        <taxon>Mucoromycota</taxon>
        <taxon>Glomeromycotina</taxon>
        <taxon>Glomeromycetes</taxon>
        <taxon>Diversisporales</taxon>
        <taxon>Gigasporaceae</taxon>
        <taxon>Cetraspora</taxon>
    </lineage>
</organism>
<accession>A0A9N9NR83</accession>
<protein>
    <submittedName>
        <fullName evidence="1">10656_t:CDS:1</fullName>
    </submittedName>
</protein>
<dbReference type="OrthoDB" id="10065089at2759"/>
<keyword evidence="2" id="KW-1185">Reference proteome</keyword>
<evidence type="ECO:0000313" key="2">
    <source>
        <dbReference type="Proteomes" id="UP000789759"/>
    </source>
</evidence>
<dbReference type="EMBL" id="CAJVQA010018857">
    <property type="protein sequence ID" value="CAG8756326.1"/>
    <property type="molecule type" value="Genomic_DNA"/>
</dbReference>
<name>A0A9N9NR83_9GLOM</name>
<evidence type="ECO:0000313" key="1">
    <source>
        <dbReference type="EMBL" id="CAG8756326.1"/>
    </source>
</evidence>
<proteinExistence type="predicted"/>
<dbReference type="Proteomes" id="UP000789759">
    <property type="component" value="Unassembled WGS sequence"/>
</dbReference>